<protein>
    <submittedName>
        <fullName evidence="2">Uncharacterized protein</fullName>
    </submittedName>
</protein>
<dbReference type="EMBL" id="HBEF01024627">
    <property type="protein sequence ID" value="CAD8343122.1"/>
    <property type="molecule type" value="Transcribed_RNA"/>
</dbReference>
<feature type="region of interest" description="Disordered" evidence="1">
    <location>
        <begin position="193"/>
        <end position="226"/>
    </location>
</feature>
<evidence type="ECO:0000256" key="1">
    <source>
        <dbReference type="SAM" id="MobiDB-lite"/>
    </source>
</evidence>
<name>A0A7R9ZT79_9STRA</name>
<sequence length="226" mass="24794">MKPRSDGQALGCVSRLVGVCKSQFKVIPSKPSMAAQQRATLTARRAVPHRVNGHRHSPESLPVSLPRPVPIQAPMQALPSTAMGPFNSLGPRVVCPPQHDGWSKHRNYHGHHERQQQQQHRVEGLQPLMLQHYSSSGCSNNGNNLGRTGMVMHQCGPGGLTRYQTPPHTRSLMRVDPHHSGVFTSLPARFVSPSCEQASDNDSNSIDGRESLPPSHESAMRRSDLP</sequence>
<evidence type="ECO:0000313" key="2">
    <source>
        <dbReference type="EMBL" id="CAD8343122.1"/>
    </source>
</evidence>
<proteinExistence type="predicted"/>
<organism evidence="2">
    <name type="scientific">Craspedostauros australis</name>
    <dbReference type="NCBI Taxonomy" id="1486917"/>
    <lineage>
        <taxon>Eukaryota</taxon>
        <taxon>Sar</taxon>
        <taxon>Stramenopiles</taxon>
        <taxon>Ochrophyta</taxon>
        <taxon>Bacillariophyta</taxon>
        <taxon>Bacillariophyceae</taxon>
        <taxon>Bacillariophycidae</taxon>
        <taxon>Naviculales</taxon>
        <taxon>Naviculaceae</taxon>
        <taxon>Craspedostauros</taxon>
    </lineage>
</organism>
<dbReference type="AlphaFoldDB" id="A0A7R9ZT79"/>
<reference evidence="2" key="1">
    <citation type="submission" date="2021-01" db="EMBL/GenBank/DDBJ databases">
        <authorList>
            <person name="Corre E."/>
            <person name="Pelletier E."/>
            <person name="Niang G."/>
            <person name="Scheremetjew M."/>
            <person name="Finn R."/>
            <person name="Kale V."/>
            <person name="Holt S."/>
            <person name="Cochrane G."/>
            <person name="Meng A."/>
            <person name="Brown T."/>
            <person name="Cohen L."/>
        </authorList>
    </citation>
    <scope>NUCLEOTIDE SEQUENCE</scope>
    <source>
        <strain evidence="2">CCMP3328</strain>
    </source>
</reference>
<accession>A0A7R9ZT79</accession>
<feature type="compositionally biased region" description="Polar residues" evidence="1">
    <location>
        <begin position="194"/>
        <end position="206"/>
    </location>
</feature>
<gene>
    <name evidence="2" type="ORF">CAUS1442_LOCUS15257</name>
</gene>